<name>A0A9X5BD46_9FIRM</name>
<keyword evidence="9" id="KW-1185">Reference proteome</keyword>
<dbReference type="PROSITE" id="PS51679">
    <property type="entry name" value="SAM_MT_C5"/>
    <property type="match status" value="1"/>
</dbReference>
<dbReference type="EC" id="2.1.1.37" evidence="7"/>
<proteinExistence type="inferred from homology"/>
<keyword evidence="2 5" id="KW-0808">Transferase</keyword>
<dbReference type="GO" id="GO:0009307">
    <property type="term" value="P:DNA restriction-modification system"/>
    <property type="evidence" value="ECO:0007669"/>
    <property type="project" value="UniProtKB-KW"/>
</dbReference>
<organism evidence="8 9">
    <name type="scientific">Parablautia muri</name>
    <dbReference type="NCBI Taxonomy" id="2320879"/>
    <lineage>
        <taxon>Bacteria</taxon>
        <taxon>Bacillati</taxon>
        <taxon>Bacillota</taxon>
        <taxon>Clostridia</taxon>
        <taxon>Lachnospirales</taxon>
        <taxon>Lachnospiraceae</taxon>
        <taxon>Parablautia</taxon>
    </lineage>
</organism>
<evidence type="ECO:0000256" key="1">
    <source>
        <dbReference type="ARBA" id="ARBA00022603"/>
    </source>
</evidence>
<dbReference type="GO" id="GO:0003886">
    <property type="term" value="F:DNA (cytosine-5-)-methyltransferase activity"/>
    <property type="evidence" value="ECO:0007669"/>
    <property type="project" value="UniProtKB-EC"/>
</dbReference>
<accession>A0A9X5BD46</accession>
<dbReference type="EMBL" id="QZDT01000003">
    <property type="protein sequence ID" value="NBJ91635.1"/>
    <property type="molecule type" value="Genomic_DNA"/>
</dbReference>
<dbReference type="RefSeq" id="WP_160558724.1">
    <property type="nucleotide sequence ID" value="NZ_QZDT01000003.1"/>
</dbReference>
<dbReference type="Proteomes" id="UP001154420">
    <property type="component" value="Unassembled WGS sequence"/>
</dbReference>
<evidence type="ECO:0000256" key="6">
    <source>
        <dbReference type="RuleBase" id="RU000416"/>
    </source>
</evidence>
<evidence type="ECO:0000313" key="9">
    <source>
        <dbReference type="Proteomes" id="UP001154420"/>
    </source>
</evidence>
<keyword evidence="4" id="KW-0680">Restriction system</keyword>
<dbReference type="PANTHER" id="PTHR46098">
    <property type="entry name" value="TRNA (CYTOSINE(38)-C(5))-METHYLTRANSFERASE"/>
    <property type="match status" value="1"/>
</dbReference>
<dbReference type="InterPro" id="IPR001525">
    <property type="entry name" value="C5_MeTfrase"/>
</dbReference>
<dbReference type="PRINTS" id="PR00105">
    <property type="entry name" value="C5METTRFRASE"/>
</dbReference>
<dbReference type="PROSITE" id="PS00095">
    <property type="entry name" value="C5_MTASE_2"/>
    <property type="match status" value="1"/>
</dbReference>
<dbReference type="Gene3D" id="3.40.50.150">
    <property type="entry name" value="Vaccinia Virus protein VP39"/>
    <property type="match status" value="1"/>
</dbReference>
<comment type="catalytic activity">
    <reaction evidence="7">
        <text>a 2'-deoxycytidine in DNA + S-adenosyl-L-methionine = a 5-methyl-2'-deoxycytidine in DNA + S-adenosyl-L-homocysteine + H(+)</text>
        <dbReference type="Rhea" id="RHEA:13681"/>
        <dbReference type="Rhea" id="RHEA-COMP:11369"/>
        <dbReference type="Rhea" id="RHEA-COMP:11370"/>
        <dbReference type="ChEBI" id="CHEBI:15378"/>
        <dbReference type="ChEBI" id="CHEBI:57856"/>
        <dbReference type="ChEBI" id="CHEBI:59789"/>
        <dbReference type="ChEBI" id="CHEBI:85452"/>
        <dbReference type="ChEBI" id="CHEBI:85454"/>
        <dbReference type="EC" id="2.1.1.37"/>
    </reaction>
</comment>
<dbReference type="OrthoDB" id="9813719at2"/>
<evidence type="ECO:0000256" key="2">
    <source>
        <dbReference type="ARBA" id="ARBA00022679"/>
    </source>
</evidence>
<comment type="caution">
    <text evidence="8">The sequence shown here is derived from an EMBL/GenBank/DDBJ whole genome shotgun (WGS) entry which is preliminary data.</text>
</comment>
<evidence type="ECO:0000313" key="8">
    <source>
        <dbReference type="EMBL" id="NBJ91635.1"/>
    </source>
</evidence>
<dbReference type="NCBIfam" id="TIGR00675">
    <property type="entry name" value="dcm"/>
    <property type="match status" value="1"/>
</dbReference>
<evidence type="ECO:0000256" key="5">
    <source>
        <dbReference type="PROSITE-ProRule" id="PRU01016"/>
    </source>
</evidence>
<dbReference type="GO" id="GO:0032259">
    <property type="term" value="P:methylation"/>
    <property type="evidence" value="ECO:0007669"/>
    <property type="project" value="UniProtKB-KW"/>
</dbReference>
<keyword evidence="1 5" id="KW-0489">Methyltransferase</keyword>
<evidence type="ECO:0000256" key="7">
    <source>
        <dbReference type="RuleBase" id="RU000417"/>
    </source>
</evidence>
<dbReference type="PANTHER" id="PTHR46098:SF1">
    <property type="entry name" value="TRNA (CYTOSINE(38)-C(5))-METHYLTRANSFERASE"/>
    <property type="match status" value="1"/>
</dbReference>
<dbReference type="PROSITE" id="PS00094">
    <property type="entry name" value="C5_MTASE_1"/>
    <property type="match status" value="1"/>
</dbReference>
<dbReference type="InterPro" id="IPR031303">
    <property type="entry name" value="C5_meth_CS"/>
</dbReference>
<evidence type="ECO:0000256" key="4">
    <source>
        <dbReference type="ARBA" id="ARBA00022747"/>
    </source>
</evidence>
<dbReference type="InterPro" id="IPR050750">
    <property type="entry name" value="C5-MTase"/>
</dbReference>
<dbReference type="AlphaFoldDB" id="A0A9X5BD46"/>
<dbReference type="InterPro" id="IPR029063">
    <property type="entry name" value="SAM-dependent_MTases_sf"/>
</dbReference>
<keyword evidence="3 5" id="KW-0949">S-adenosyl-L-methionine</keyword>
<evidence type="ECO:0000256" key="3">
    <source>
        <dbReference type="ARBA" id="ARBA00022691"/>
    </source>
</evidence>
<gene>
    <name evidence="8" type="primary">dcm</name>
    <name evidence="8" type="ORF">D5281_03270</name>
</gene>
<protein>
    <recommendedName>
        <fullName evidence="7">Cytosine-specific methyltransferase</fullName>
        <ecNumber evidence="7">2.1.1.37</ecNumber>
    </recommendedName>
</protein>
<comment type="similarity">
    <text evidence="5 6">Belongs to the class I-like SAM-binding methyltransferase superfamily. C5-methyltransferase family.</text>
</comment>
<dbReference type="Pfam" id="PF00145">
    <property type="entry name" value="DNA_methylase"/>
    <property type="match status" value="1"/>
</dbReference>
<dbReference type="SUPFAM" id="SSF53335">
    <property type="entry name" value="S-adenosyl-L-methionine-dependent methyltransferases"/>
    <property type="match status" value="1"/>
</dbReference>
<dbReference type="InterPro" id="IPR018117">
    <property type="entry name" value="C5_DNA_meth_AS"/>
</dbReference>
<sequence>MRVASFFSGIGGIDLGFERAGMEVIFQCEVLPFGQKILKQHWPNTLLTHDITQVNGADIPDADIFVGGFPCQDLSLANQGKRKGLEGSRSGLFYKYAELIKEKRPRWVFIENVPGLLNSAKGEDFKIVISTLDEFGYGVSWRVLDAKFFGTPQRRRRTYIVASRGTIGAAEVLFEPGANPVPNSEGNRTRNFIASGNDESLPGSNLFSIQHAGIGRRASAGPQGKGYRNDGETYTLDSRGSSDAICQTDAPFRVRTASGLSSRMDGNRYRAIGNAVCVPVIEWIASRIIEADKKYYPEFNS</sequence>
<reference evidence="8" key="1">
    <citation type="submission" date="2018-09" db="EMBL/GenBank/DDBJ databases">
        <title>Murine metabolic-syndrome-specific gut microbial biobank.</title>
        <authorList>
            <person name="Liu C."/>
        </authorList>
    </citation>
    <scope>NUCLEOTIDE SEQUENCE</scope>
    <source>
        <strain evidence="8">D42-62</strain>
    </source>
</reference>
<feature type="active site" evidence="5">
    <location>
        <position position="71"/>
    </location>
</feature>